<name>A0AAW2VXC0_9LAMI</name>
<evidence type="ECO:0000313" key="2">
    <source>
        <dbReference type="EMBL" id="KAL0433818.1"/>
    </source>
</evidence>
<reference evidence="2" key="1">
    <citation type="submission" date="2020-06" db="EMBL/GenBank/DDBJ databases">
        <authorList>
            <person name="Li T."/>
            <person name="Hu X."/>
            <person name="Zhang T."/>
            <person name="Song X."/>
            <person name="Zhang H."/>
            <person name="Dai N."/>
            <person name="Sheng W."/>
            <person name="Hou X."/>
            <person name="Wei L."/>
        </authorList>
    </citation>
    <scope>NUCLEOTIDE SEQUENCE</scope>
    <source>
        <strain evidence="2">KEN1</strain>
        <tissue evidence="2">Leaf</tissue>
    </source>
</reference>
<feature type="compositionally biased region" description="Low complexity" evidence="1">
    <location>
        <begin position="71"/>
        <end position="81"/>
    </location>
</feature>
<proteinExistence type="predicted"/>
<feature type="region of interest" description="Disordered" evidence="1">
    <location>
        <begin position="21"/>
        <end position="98"/>
    </location>
</feature>
<sequence>MALLCVFPVDIMFSKYFRDYATGERGGNTPPARSPKGTPASSSSNGKRPMSPPAGVPSKGPVKRTRASSLGTPPTGSSKPSSTPPPPPPTKEEKGVSSLLPAHLRGGGVCISVPLLLMTKGKPPPWLFL</sequence>
<dbReference type="EMBL" id="JACGWN010000009">
    <property type="protein sequence ID" value="KAL0433818.1"/>
    <property type="molecule type" value="Genomic_DNA"/>
</dbReference>
<evidence type="ECO:0000256" key="1">
    <source>
        <dbReference type="SAM" id="MobiDB-lite"/>
    </source>
</evidence>
<organism evidence="2">
    <name type="scientific">Sesamum latifolium</name>
    <dbReference type="NCBI Taxonomy" id="2727402"/>
    <lineage>
        <taxon>Eukaryota</taxon>
        <taxon>Viridiplantae</taxon>
        <taxon>Streptophyta</taxon>
        <taxon>Embryophyta</taxon>
        <taxon>Tracheophyta</taxon>
        <taxon>Spermatophyta</taxon>
        <taxon>Magnoliopsida</taxon>
        <taxon>eudicotyledons</taxon>
        <taxon>Gunneridae</taxon>
        <taxon>Pentapetalae</taxon>
        <taxon>asterids</taxon>
        <taxon>lamiids</taxon>
        <taxon>Lamiales</taxon>
        <taxon>Pedaliaceae</taxon>
        <taxon>Sesamum</taxon>
    </lineage>
</organism>
<gene>
    <name evidence="2" type="ORF">Slati_2716100</name>
</gene>
<reference evidence="2" key="2">
    <citation type="journal article" date="2024" name="Plant">
        <title>Genomic evolution and insights into agronomic trait innovations of Sesamum species.</title>
        <authorList>
            <person name="Miao H."/>
            <person name="Wang L."/>
            <person name="Qu L."/>
            <person name="Liu H."/>
            <person name="Sun Y."/>
            <person name="Le M."/>
            <person name="Wang Q."/>
            <person name="Wei S."/>
            <person name="Zheng Y."/>
            <person name="Lin W."/>
            <person name="Duan Y."/>
            <person name="Cao H."/>
            <person name="Xiong S."/>
            <person name="Wang X."/>
            <person name="Wei L."/>
            <person name="Li C."/>
            <person name="Ma Q."/>
            <person name="Ju M."/>
            <person name="Zhao R."/>
            <person name="Li G."/>
            <person name="Mu C."/>
            <person name="Tian Q."/>
            <person name="Mei H."/>
            <person name="Zhang T."/>
            <person name="Gao T."/>
            <person name="Zhang H."/>
        </authorList>
    </citation>
    <scope>NUCLEOTIDE SEQUENCE</scope>
    <source>
        <strain evidence="2">KEN1</strain>
    </source>
</reference>
<comment type="caution">
    <text evidence="2">The sequence shown here is derived from an EMBL/GenBank/DDBJ whole genome shotgun (WGS) entry which is preliminary data.</text>
</comment>
<dbReference type="AlphaFoldDB" id="A0AAW2VXC0"/>
<accession>A0AAW2VXC0</accession>
<protein>
    <submittedName>
        <fullName evidence="2">Uncharacterized protein</fullName>
    </submittedName>
</protein>